<comment type="caution">
    <text evidence="2">The sequence shown here is derived from an EMBL/GenBank/DDBJ whole genome shotgun (WGS) entry which is preliminary data.</text>
</comment>
<keyword evidence="3" id="KW-1185">Reference proteome</keyword>
<dbReference type="PANTHER" id="PTHR33710:SF71">
    <property type="entry name" value="ENDONUCLEASE_EXONUCLEASE_PHOSPHATASE DOMAIN-CONTAINING PROTEIN"/>
    <property type="match status" value="1"/>
</dbReference>
<dbReference type="Proteomes" id="UP001318860">
    <property type="component" value="Unassembled WGS sequence"/>
</dbReference>
<name>A0ABR0VJ90_REHGL</name>
<gene>
    <name evidence="2" type="ORF">DH2020_032256</name>
</gene>
<dbReference type="Gene3D" id="3.60.10.10">
    <property type="entry name" value="Endonuclease/exonuclease/phosphatase"/>
    <property type="match status" value="1"/>
</dbReference>
<dbReference type="InterPro" id="IPR005135">
    <property type="entry name" value="Endo/exonuclease/phosphatase"/>
</dbReference>
<protein>
    <recommendedName>
        <fullName evidence="1">Endonuclease/exonuclease/phosphatase domain-containing protein</fullName>
    </recommendedName>
</protein>
<accession>A0ABR0VJ90</accession>
<sequence length="444" mass="50831">MFRFLETIPLLEATKATTIPTLATTTCEASSSHQTPPFTRTSTLTLPEEEQEWKMVALHRRGKSSSPTISNLVEQHPAIQENPFLPLNSLEPNIPDIILAVLEPMINPDFPFYCRALGFAQGIANTTNKIWIFIAQDIDFTVYASFIYAKCSRYERRPLWDTLRTLANQRANSPWLVGGDFNCFLSDSERHGGNTDRTLDMEEFSEMVTDSGLIDLGYEGDNNHTWVRNTLQERLDRIFVNTSWGDVFNKSMVSHLPRIHSDHAPLYLQASSQQIIKVPSAFRYHKMWARHPTFLTQIQQIWDPPTGMQGMPNLAHKLVRVKQRLKWWNKNTSGNIFENLKEAEQKVATAKLYDSNPSTPHLISLKQAIAELTLATTIEEDFWHQKSVCKWVVEGERNTKYFHNMVNQKRIKSKIFSIMDNGNLLTLDADIQKSAALFLPTPAH</sequence>
<feature type="domain" description="Endonuclease/exonuclease/phosphatase" evidence="1">
    <location>
        <begin position="121"/>
        <end position="250"/>
    </location>
</feature>
<dbReference type="EMBL" id="JABTTQ020001185">
    <property type="protein sequence ID" value="KAK6134014.1"/>
    <property type="molecule type" value="Genomic_DNA"/>
</dbReference>
<dbReference type="InterPro" id="IPR036691">
    <property type="entry name" value="Endo/exonu/phosph_ase_sf"/>
</dbReference>
<evidence type="ECO:0000313" key="3">
    <source>
        <dbReference type="Proteomes" id="UP001318860"/>
    </source>
</evidence>
<dbReference type="PANTHER" id="PTHR33710">
    <property type="entry name" value="BNAC02G09200D PROTEIN"/>
    <property type="match status" value="1"/>
</dbReference>
<reference evidence="2 3" key="1">
    <citation type="journal article" date="2021" name="Comput. Struct. Biotechnol. J.">
        <title>De novo genome assembly of the potent medicinal plant Rehmannia glutinosa using nanopore technology.</title>
        <authorList>
            <person name="Ma L."/>
            <person name="Dong C."/>
            <person name="Song C."/>
            <person name="Wang X."/>
            <person name="Zheng X."/>
            <person name="Niu Y."/>
            <person name="Chen S."/>
            <person name="Feng W."/>
        </authorList>
    </citation>
    <scope>NUCLEOTIDE SEQUENCE [LARGE SCALE GENOMIC DNA]</scope>
    <source>
        <strain evidence="2">DH-2019</strain>
    </source>
</reference>
<proteinExistence type="predicted"/>
<evidence type="ECO:0000313" key="2">
    <source>
        <dbReference type="EMBL" id="KAK6134014.1"/>
    </source>
</evidence>
<evidence type="ECO:0000259" key="1">
    <source>
        <dbReference type="Pfam" id="PF03372"/>
    </source>
</evidence>
<organism evidence="2 3">
    <name type="scientific">Rehmannia glutinosa</name>
    <name type="common">Chinese foxglove</name>
    <dbReference type="NCBI Taxonomy" id="99300"/>
    <lineage>
        <taxon>Eukaryota</taxon>
        <taxon>Viridiplantae</taxon>
        <taxon>Streptophyta</taxon>
        <taxon>Embryophyta</taxon>
        <taxon>Tracheophyta</taxon>
        <taxon>Spermatophyta</taxon>
        <taxon>Magnoliopsida</taxon>
        <taxon>eudicotyledons</taxon>
        <taxon>Gunneridae</taxon>
        <taxon>Pentapetalae</taxon>
        <taxon>asterids</taxon>
        <taxon>lamiids</taxon>
        <taxon>Lamiales</taxon>
        <taxon>Orobanchaceae</taxon>
        <taxon>Rehmannieae</taxon>
        <taxon>Rehmannia</taxon>
    </lineage>
</organism>
<dbReference type="SUPFAM" id="SSF56219">
    <property type="entry name" value="DNase I-like"/>
    <property type="match status" value="1"/>
</dbReference>
<dbReference type="Pfam" id="PF03372">
    <property type="entry name" value="Exo_endo_phos"/>
    <property type="match status" value="1"/>
</dbReference>